<evidence type="ECO:0000313" key="2">
    <source>
        <dbReference type="EnsemblPlants" id="AET6Gv20696000.4"/>
    </source>
</evidence>
<reference evidence="2" key="5">
    <citation type="journal article" date="2021" name="G3 (Bethesda)">
        <title>Aegilops tauschii genome assembly Aet v5.0 features greater sequence contiguity and improved annotation.</title>
        <authorList>
            <person name="Wang L."/>
            <person name="Zhu T."/>
            <person name="Rodriguez J.C."/>
            <person name="Deal K.R."/>
            <person name="Dubcovsky J."/>
            <person name="McGuire P.E."/>
            <person name="Lux T."/>
            <person name="Spannagl M."/>
            <person name="Mayer K.F.X."/>
            <person name="Baldrich P."/>
            <person name="Meyers B.C."/>
            <person name="Huo N."/>
            <person name="Gu Y.Q."/>
            <person name="Zhou H."/>
            <person name="Devos K.M."/>
            <person name="Bennetzen J.L."/>
            <person name="Unver T."/>
            <person name="Budak H."/>
            <person name="Gulick P.J."/>
            <person name="Galiba G."/>
            <person name="Kalapos B."/>
            <person name="Nelson D.R."/>
            <person name="Li P."/>
            <person name="You F.M."/>
            <person name="Luo M.C."/>
            <person name="Dvorak J."/>
        </authorList>
    </citation>
    <scope>NUCLEOTIDE SEQUENCE [LARGE SCALE GENOMIC DNA]</scope>
    <source>
        <strain evidence="2">cv. AL8/78</strain>
    </source>
</reference>
<reference evidence="3" key="2">
    <citation type="journal article" date="2017" name="Nat. Plants">
        <title>The Aegilops tauschii genome reveals multiple impacts of transposons.</title>
        <authorList>
            <person name="Zhao G."/>
            <person name="Zou C."/>
            <person name="Li K."/>
            <person name="Wang K."/>
            <person name="Li T."/>
            <person name="Gao L."/>
            <person name="Zhang X."/>
            <person name="Wang H."/>
            <person name="Yang Z."/>
            <person name="Liu X."/>
            <person name="Jiang W."/>
            <person name="Mao L."/>
            <person name="Kong X."/>
            <person name="Jiao Y."/>
            <person name="Jia J."/>
        </authorList>
    </citation>
    <scope>NUCLEOTIDE SEQUENCE [LARGE SCALE GENOMIC DNA]</scope>
    <source>
        <strain evidence="3">cv. AL8/78</strain>
    </source>
</reference>
<feature type="region of interest" description="Disordered" evidence="1">
    <location>
        <begin position="1"/>
        <end position="21"/>
    </location>
</feature>
<dbReference type="Proteomes" id="UP000015105">
    <property type="component" value="Chromosome 6D"/>
</dbReference>
<accession>A0A453PDK6</accession>
<evidence type="ECO:0008006" key="4">
    <source>
        <dbReference type="Google" id="ProtNLM"/>
    </source>
</evidence>
<proteinExistence type="predicted"/>
<dbReference type="InterPro" id="IPR029058">
    <property type="entry name" value="AB_hydrolase_fold"/>
</dbReference>
<name>A0A453PDK6_AEGTS</name>
<evidence type="ECO:0000256" key="1">
    <source>
        <dbReference type="SAM" id="MobiDB-lite"/>
    </source>
</evidence>
<reference evidence="2" key="3">
    <citation type="journal article" date="2017" name="Nature">
        <title>Genome sequence of the progenitor of the wheat D genome Aegilops tauschii.</title>
        <authorList>
            <person name="Luo M.C."/>
            <person name="Gu Y.Q."/>
            <person name="Puiu D."/>
            <person name="Wang H."/>
            <person name="Twardziok S.O."/>
            <person name="Deal K.R."/>
            <person name="Huo N."/>
            <person name="Zhu T."/>
            <person name="Wang L."/>
            <person name="Wang Y."/>
            <person name="McGuire P.E."/>
            <person name="Liu S."/>
            <person name="Long H."/>
            <person name="Ramasamy R.K."/>
            <person name="Rodriguez J.C."/>
            <person name="Van S.L."/>
            <person name="Yuan L."/>
            <person name="Wang Z."/>
            <person name="Xia Z."/>
            <person name="Xiao L."/>
            <person name="Anderson O.D."/>
            <person name="Ouyang S."/>
            <person name="Liang Y."/>
            <person name="Zimin A.V."/>
            <person name="Pertea G."/>
            <person name="Qi P."/>
            <person name="Bennetzen J.L."/>
            <person name="Dai X."/>
            <person name="Dawson M.W."/>
            <person name="Muller H.G."/>
            <person name="Kugler K."/>
            <person name="Rivarola-Duarte L."/>
            <person name="Spannagl M."/>
            <person name="Mayer K.F.X."/>
            <person name="Lu F.H."/>
            <person name="Bevan M.W."/>
            <person name="Leroy P."/>
            <person name="Li P."/>
            <person name="You F.M."/>
            <person name="Sun Q."/>
            <person name="Liu Z."/>
            <person name="Lyons E."/>
            <person name="Wicker T."/>
            <person name="Salzberg S.L."/>
            <person name="Devos K.M."/>
            <person name="Dvorak J."/>
        </authorList>
    </citation>
    <scope>NUCLEOTIDE SEQUENCE [LARGE SCALE GENOMIC DNA]</scope>
    <source>
        <strain evidence="2">cv. AL8/78</strain>
    </source>
</reference>
<reference evidence="2" key="4">
    <citation type="submission" date="2019-03" db="UniProtKB">
        <authorList>
            <consortium name="EnsemblPlants"/>
        </authorList>
    </citation>
    <scope>IDENTIFICATION</scope>
</reference>
<protein>
    <recommendedName>
        <fullName evidence="4">Phospholipase A1</fullName>
    </recommendedName>
</protein>
<keyword evidence="3" id="KW-1185">Reference proteome</keyword>
<evidence type="ECO:0000313" key="3">
    <source>
        <dbReference type="Proteomes" id="UP000015105"/>
    </source>
</evidence>
<dbReference type="Gramene" id="AET6Gv20696000.4">
    <property type="protein sequence ID" value="AET6Gv20696000.4"/>
    <property type="gene ID" value="AET6Gv20696000"/>
</dbReference>
<dbReference type="EnsemblPlants" id="AET6Gv20696000.4">
    <property type="protein sequence ID" value="AET6Gv20696000.4"/>
    <property type="gene ID" value="AET6Gv20696000"/>
</dbReference>
<sequence>MLHPSPPPLEREPPRLPSTPLDLFAPAAIAEHFAAAKRCEGSRRHRGPRGAAAILLCTHRRLRRCITTVSTGAAMAVPSTQIRPPLALYCPSRWDPASTTAHGATGSTTDEGKAARGRRDVVVTWRGTIQALDWVDDLEFAIVPPRVPLCEAACADAWCTAGGSPSPPTTGTTPETSCMLMQPWMSGTGCAGHCSVSGGEHHHDEAQPWGSAERIRHH</sequence>
<dbReference type="Gene3D" id="3.40.50.1820">
    <property type="entry name" value="alpha/beta hydrolase"/>
    <property type="match status" value="1"/>
</dbReference>
<dbReference type="STRING" id="200361.A0A453PDK6"/>
<organism evidence="2 3">
    <name type="scientific">Aegilops tauschii subsp. strangulata</name>
    <name type="common">Goatgrass</name>
    <dbReference type="NCBI Taxonomy" id="200361"/>
    <lineage>
        <taxon>Eukaryota</taxon>
        <taxon>Viridiplantae</taxon>
        <taxon>Streptophyta</taxon>
        <taxon>Embryophyta</taxon>
        <taxon>Tracheophyta</taxon>
        <taxon>Spermatophyta</taxon>
        <taxon>Magnoliopsida</taxon>
        <taxon>Liliopsida</taxon>
        <taxon>Poales</taxon>
        <taxon>Poaceae</taxon>
        <taxon>BOP clade</taxon>
        <taxon>Pooideae</taxon>
        <taxon>Triticodae</taxon>
        <taxon>Triticeae</taxon>
        <taxon>Triticinae</taxon>
        <taxon>Aegilops</taxon>
    </lineage>
</organism>
<reference evidence="3" key="1">
    <citation type="journal article" date="2014" name="Science">
        <title>Ancient hybridizations among the ancestral genomes of bread wheat.</title>
        <authorList>
            <consortium name="International Wheat Genome Sequencing Consortium,"/>
            <person name="Marcussen T."/>
            <person name="Sandve S.R."/>
            <person name="Heier L."/>
            <person name="Spannagl M."/>
            <person name="Pfeifer M."/>
            <person name="Jakobsen K.S."/>
            <person name="Wulff B.B."/>
            <person name="Steuernagel B."/>
            <person name="Mayer K.F."/>
            <person name="Olsen O.A."/>
        </authorList>
    </citation>
    <scope>NUCLEOTIDE SEQUENCE [LARGE SCALE GENOMIC DNA]</scope>
    <source>
        <strain evidence="3">cv. AL8/78</strain>
    </source>
</reference>
<dbReference type="AlphaFoldDB" id="A0A453PDK6"/>
<feature type="region of interest" description="Disordered" evidence="1">
    <location>
        <begin position="198"/>
        <end position="218"/>
    </location>
</feature>